<dbReference type="EMBL" id="JADQDK010000001">
    <property type="protein sequence ID" value="MBW0133167.1"/>
    <property type="molecule type" value="Genomic_DNA"/>
</dbReference>
<evidence type="ECO:0000259" key="1">
    <source>
        <dbReference type="Pfam" id="PF00583"/>
    </source>
</evidence>
<dbReference type="Pfam" id="PF00583">
    <property type="entry name" value="Acetyltransf_1"/>
    <property type="match status" value="1"/>
</dbReference>
<organism evidence="2 3">
    <name type="scientific">Pseudonocardia abyssalis</name>
    <dbReference type="NCBI Taxonomy" id="2792008"/>
    <lineage>
        <taxon>Bacteria</taxon>
        <taxon>Bacillati</taxon>
        <taxon>Actinomycetota</taxon>
        <taxon>Actinomycetes</taxon>
        <taxon>Pseudonocardiales</taxon>
        <taxon>Pseudonocardiaceae</taxon>
        <taxon>Pseudonocardia</taxon>
    </lineage>
</organism>
<feature type="domain" description="N-acetyltransferase" evidence="1">
    <location>
        <begin position="68"/>
        <end position="145"/>
    </location>
</feature>
<comment type="caution">
    <text evidence="2">The sequence shown here is derived from an EMBL/GenBank/DDBJ whole genome shotgun (WGS) entry which is preliminary data.</text>
</comment>
<name>A0ABS6ULQ9_9PSEU</name>
<evidence type="ECO:0000313" key="3">
    <source>
        <dbReference type="Proteomes" id="UP000694287"/>
    </source>
</evidence>
<reference evidence="2 3" key="1">
    <citation type="submission" date="2020-11" db="EMBL/GenBank/DDBJ databases">
        <title>Pseudonocardia abyssalis sp. nov. and Pseudonocardia oceani sp. nov., description and phylogenomic analysis of two novel actinomycetes isolated from the deep Southern Ocean.</title>
        <authorList>
            <person name="Parra J."/>
        </authorList>
    </citation>
    <scope>NUCLEOTIDE SEQUENCE [LARGE SCALE GENOMIC DNA]</scope>
    <source>
        <strain evidence="2 3">KRD-168</strain>
    </source>
</reference>
<dbReference type="RefSeq" id="WP_218602042.1">
    <property type="nucleotide sequence ID" value="NZ_JADQDJ010000045.1"/>
</dbReference>
<dbReference type="Proteomes" id="UP000694287">
    <property type="component" value="Unassembled WGS sequence"/>
</dbReference>
<gene>
    <name evidence="2" type="ORF">I4I81_02700</name>
</gene>
<accession>A0ABS6ULQ9</accession>
<proteinExistence type="predicted"/>
<protein>
    <submittedName>
        <fullName evidence="2">GNAT family N-acetyltransferase</fullName>
    </submittedName>
</protein>
<sequence length="172" mass="18636">MRSQHGVVLVCERIDRDGTTVVGFLLGATHRTALVRDLLTRDRTALVGCAALALAGRPRTLLLFARTRLRRYTRRLRTPAAVGGPEGRVADLSAIAVDLSARDQGAGAALVRGFLARCAVTGVRTAELVTEIGGPAESFYRGLGWSPLEDVRTRDGRWVRRFGTTLPVEART</sequence>
<dbReference type="InterPro" id="IPR000182">
    <property type="entry name" value="GNAT_dom"/>
</dbReference>
<keyword evidence="3" id="KW-1185">Reference proteome</keyword>
<evidence type="ECO:0000313" key="2">
    <source>
        <dbReference type="EMBL" id="MBW0133167.1"/>
    </source>
</evidence>